<keyword evidence="15" id="KW-1185">Reference proteome</keyword>
<evidence type="ECO:0000259" key="12">
    <source>
        <dbReference type="Pfam" id="PF00593"/>
    </source>
</evidence>
<dbReference type="Pfam" id="PF00593">
    <property type="entry name" value="TonB_dep_Rec_b-barrel"/>
    <property type="match status" value="1"/>
</dbReference>
<geneLocation type="plasmid" evidence="14 15">
    <name>unnamed 2</name>
</geneLocation>
<accession>A0A143DGG0</accession>
<dbReference type="EMBL" id="CP014527">
    <property type="protein sequence ID" value="AMW35811.1"/>
    <property type="molecule type" value="Genomic_DNA"/>
</dbReference>
<comment type="subcellular location">
    <subcellularLocation>
        <location evidence="1 10">Cell outer membrane</location>
        <topology evidence="1 10">Multi-pass membrane protein</topology>
    </subcellularLocation>
</comment>
<dbReference type="CDD" id="cd01347">
    <property type="entry name" value="ligand_gated_channel"/>
    <property type="match status" value="1"/>
</dbReference>
<dbReference type="Gene3D" id="2.40.170.20">
    <property type="entry name" value="TonB-dependent receptor, beta-barrel domain"/>
    <property type="match status" value="1"/>
</dbReference>
<keyword evidence="5" id="KW-0732">Signal</keyword>
<keyword evidence="9 10" id="KW-0998">Cell outer membrane</keyword>
<evidence type="ECO:0000313" key="15">
    <source>
        <dbReference type="Proteomes" id="UP000076066"/>
    </source>
</evidence>
<evidence type="ECO:0000256" key="5">
    <source>
        <dbReference type="ARBA" id="ARBA00022729"/>
    </source>
</evidence>
<organism evidence="14 15">
    <name type="scientific">Haematospirillum jordaniae</name>
    <dbReference type="NCBI Taxonomy" id="1549855"/>
    <lineage>
        <taxon>Bacteria</taxon>
        <taxon>Pseudomonadati</taxon>
        <taxon>Pseudomonadota</taxon>
        <taxon>Alphaproteobacteria</taxon>
        <taxon>Rhodospirillales</taxon>
        <taxon>Novispirillaceae</taxon>
        <taxon>Haematospirillum</taxon>
    </lineage>
</organism>
<evidence type="ECO:0000256" key="11">
    <source>
        <dbReference type="RuleBase" id="RU003357"/>
    </source>
</evidence>
<keyword evidence="2 10" id="KW-0813">Transport</keyword>
<evidence type="ECO:0000256" key="9">
    <source>
        <dbReference type="ARBA" id="ARBA00023237"/>
    </source>
</evidence>
<dbReference type="InterPro" id="IPR039426">
    <property type="entry name" value="TonB-dep_rcpt-like"/>
</dbReference>
<evidence type="ECO:0000256" key="8">
    <source>
        <dbReference type="ARBA" id="ARBA00023170"/>
    </source>
</evidence>
<dbReference type="GO" id="GO:0015344">
    <property type="term" value="F:siderophore uptake transmembrane transporter activity"/>
    <property type="evidence" value="ECO:0007669"/>
    <property type="project" value="TreeGrafter"/>
</dbReference>
<dbReference type="PANTHER" id="PTHR30069:SF29">
    <property type="entry name" value="HEMOGLOBIN AND HEMOGLOBIN-HAPTOGLOBIN-BINDING PROTEIN 1-RELATED"/>
    <property type="match status" value="1"/>
</dbReference>
<dbReference type="PROSITE" id="PS52016">
    <property type="entry name" value="TONB_DEPENDENT_REC_3"/>
    <property type="match status" value="1"/>
</dbReference>
<dbReference type="Proteomes" id="UP000076066">
    <property type="component" value="Plasmid unnamed 2"/>
</dbReference>
<evidence type="ECO:0000256" key="4">
    <source>
        <dbReference type="ARBA" id="ARBA00022692"/>
    </source>
</evidence>
<dbReference type="KEGG" id="hjo:AY555_10565"/>
<dbReference type="Gene3D" id="2.170.130.10">
    <property type="entry name" value="TonB-dependent receptor, plug domain"/>
    <property type="match status" value="1"/>
</dbReference>
<dbReference type="RefSeq" id="WP_066137123.1">
    <property type="nucleotide sequence ID" value="NZ_CP014527.1"/>
</dbReference>
<evidence type="ECO:0008006" key="16">
    <source>
        <dbReference type="Google" id="ProtNLM"/>
    </source>
</evidence>
<dbReference type="InterPro" id="IPR012910">
    <property type="entry name" value="Plug_dom"/>
</dbReference>
<keyword evidence="8" id="KW-0675">Receptor</keyword>
<dbReference type="InterPro" id="IPR036942">
    <property type="entry name" value="Beta-barrel_TonB_sf"/>
</dbReference>
<evidence type="ECO:0000259" key="13">
    <source>
        <dbReference type="Pfam" id="PF07715"/>
    </source>
</evidence>
<dbReference type="SUPFAM" id="SSF56935">
    <property type="entry name" value="Porins"/>
    <property type="match status" value="1"/>
</dbReference>
<dbReference type="GO" id="GO:0044718">
    <property type="term" value="P:siderophore transmembrane transport"/>
    <property type="evidence" value="ECO:0007669"/>
    <property type="project" value="TreeGrafter"/>
</dbReference>
<dbReference type="AlphaFoldDB" id="A0A143DGG0"/>
<keyword evidence="4 10" id="KW-0812">Transmembrane</keyword>
<dbReference type="PANTHER" id="PTHR30069">
    <property type="entry name" value="TONB-DEPENDENT OUTER MEMBRANE RECEPTOR"/>
    <property type="match status" value="1"/>
</dbReference>
<comment type="similarity">
    <text evidence="10 11">Belongs to the TonB-dependent receptor family.</text>
</comment>
<keyword evidence="14" id="KW-0614">Plasmid</keyword>
<evidence type="ECO:0000256" key="10">
    <source>
        <dbReference type="PROSITE-ProRule" id="PRU01360"/>
    </source>
</evidence>
<evidence type="ECO:0000313" key="14">
    <source>
        <dbReference type="EMBL" id="AMW35811.1"/>
    </source>
</evidence>
<evidence type="ECO:0000256" key="1">
    <source>
        <dbReference type="ARBA" id="ARBA00004571"/>
    </source>
</evidence>
<dbReference type="InterPro" id="IPR000531">
    <property type="entry name" value="Beta-barrel_TonB"/>
</dbReference>
<gene>
    <name evidence="14" type="ORF">AY555_10565</name>
</gene>
<keyword evidence="6 11" id="KW-0798">TonB box</keyword>
<evidence type="ECO:0000256" key="6">
    <source>
        <dbReference type="ARBA" id="ARBA00023077"/>
    </source>
</evidence>
<dbReference type="GO" id="GO:0009279">
    <property type="term" value="C:cell outer membrane"/>
    <property type="evidence" value="ECO:0007669"/>
    <property type="project" value="UniProtKB-SubCell"/>
</dbReference>
<feature type="domain" description="TonB-dependent receptor plug" evidence="13">
    <location>
        <begin position="64"/>
        <end position="172"/>
    </location>
</feature>
<protein>
    <recommendedName>
        <fullName evidence="16">TonB-dependent receptor</fullName>
    </recommendedName>
</protein>
<name>A0A143DGG0_9PROT</name>
<evidence type="ECO:0000256" key="7">
    <source>
        <dbReference type="ARBA" id="ARBA00023136"/>
    </source>
</evidence>
<reference evidence="14 15" key="1">
    <citation type="submission" date="2016-02" db="EMBL/GenBank/DDBJ databases">
        <title>Complete Genome of H5569, the type strain of the newly described species Haematospirillium jordaniae.</title>
        <authorList>
            <person name="Nicholson A.C."/>
            <person name="Humrighouse B.W."/>
            <person name="Loparov V."/>
            <person name="McQuiston J.R."/>
        </authorList>
    </citation>
    <scope>NUCLEOTIDE SEQUENCE [LARGE SCALE GENOMIC DNA]</scope>
    <source>
        <strain evidence="14 15">H5569</strain>
        <plasmid evidence="15">Plasmid unnamed 2</plasmid>
    </source>
</reference>
<evidence type="ECO:0000256" key="2">
    <source>
        <dbReference type="ARBA" id="ARBA00022448"/>
    </source>
</evidence>
<dbReference type="InterPro" id="IPR037066">
    <property type="entry name" value="Plug_dom_sf"/>
</dbReference>
<keyword evidence="7 10" id="KW-0472">Membrane</keyword>
<dbReference type="Pfam" id="PF07715">
    <property type="entry name" value="Plug"/>
    <property type="match status" value="1"/>
</dbReference>
<proteinExistence type="inferred from homology"/>
<sequence>MTPVFLSGWLRERCTRHIEDNILKARLLVFSISCLFPATLEAASSTLPRLMVSETIPAMAGVSQEQTTISQSTVTAEDIQRNQITRLDEVFQHIPGLSLSHTNGYGDQAQLRLRGAGARNVRVFIDGIEVSDTSRAQSQFYVSGMNMDDIESVDVLRGPQAGRFGADTGGGVINITTKRANTPFSGKSAVELGSYKTRRGQSMISGLSGPIDYRVSLHGENRGGYSDYNKRRGGTERDGYRQWGGAARLGIQATEEARVDSFVRYTREDRFYDWNMQDVFDSVDITSHQARLAGTHKTPSLGLTQVIAISDSKTERAIVRDFPLPDTYEGQRSRLDYLGTWTLNPSVNIQFGADVGRDSINLSAPNYTSPSPNTDVSMRKHGAFVTLGITPLDNLDFTASGRTDNQTHHGGDENWKLGAAYHVALTGTTVRGSYGTAWQTPSLYERYDTCRGNPDLTSESLRGWDAGFQQRLNSGRVILNVDWFKNMIKDQIMPSKKGTRPGCQRDESYVNTARVRTHGLETEFSWQLSSTLTARGTHTWQISENQLTGERLRDMPLHQATGSLGWAITPALHAQTNLRYRDQASQFGQRADEYWAADLKLAWIVNETLRIHGRMENVLNRRYEEQYGRGTPGRSVFAGLTVQY</sequence>
<evidence type="ECO:0000256" key="3">
    <source>
        <dbReference type="ARBA" id="ARBA00022452"/>
    </source>
</evidence>
<dbReference type="OrthoDB" id="9760333at2"/>
<keyword evidence="3 10" id="KW-1134">Transmembrane beta strand</keyword>
<dbReference type="GeneID" id="53317593"/>
<feature type="domain" description="TonB-dependent receptor-like beta-barrel" evidence="12">
    <location>
        <begin position="227"/>
        <end position="617"/>
    </location>
</feature>